<feature type="compositionally biased region" description="Acidic residues" evidence="5">
    <location>
        <begin position="1"/>
        <end position="17"/>
    </location>
</feature>
<dbReference type="Gene3D" id="1.20.58.340">
    <property type="entry name" value="Magnesium transport protein CorA, transmembrane region"/>
    <property type="match status" value="1"/>
</dbReference>
<evidence type="ECO:0000256" key="2">
    <source>
        <dbReference type="ARBA" id="ARBA00022692"/>
    </source>
</evidence>
<dbReference type="GO" id="GO:0046873">
    <property type="term" value="F:metal ion transmembrane transporter activity"/>
    <property type="evidence" value="ECO:0007669"/>
    <property type="project" value="InterPro"/>
</dbReference>
<keyword evidence="4 6" id="KW-0472">Membrane</keyword>
<evidence type="ECO:0000313" key="7">
    <source>
        <dbReference type="EMBL" id="KXJ84801.1"/>
    </source>
</evidence>
<dbReference type="Proteomes" id="UP000070501">
    <property type="component" value="Unassembled WGS sequence"/>
</dbReference>
<proteinExistence type="predicted"/>
<feature type="compositionally biased region" description="Low complexity" evidence="5">
    <location>
        <begin position="22"/>
        <end position="37"/>
    </location>
</feature>
<organism evidence="7 8">
    <name type="scientific">Microdochium bolleyi</name>
    <dbReference type="NCBI Taxonomy" id="196109"/>
    <lineage>
        <taxon>Eukaryota</taxon>
        <taxon>Fungi</taxon>
        <taxon>Dikarya</taxon>
        <taxon>Ascomycota</taxon>
        <taxon>Pezizomycotina</taxon>
        <taxon>Sordariomycetes</taxon>
        <taxon>Xylariomycetidae</taxon>
        <taxon>Xylariales</taxon>
        <taxon>Microdochiaceae</taxon>
        <taxon>Microdochium</taxon>
    </lineage>
</organism>
<dbReference type="SUPFAM" id="SSF144083">
    <property type="entry name" value="Magnesium transport protein CorA, transmembrane region"/>
    <property type="match status" value="1"/>
</dbReference>
<protein>
    <submittedName>
        <fullName evidence="7">Uncharacterized protein</fullName>
    </submittedName>
</protein>
<dbReference type="OrthoDB" id="5430750at2759"/>
<dbReference type="InParanoid" id="A0A136IIM2"/>
<evidence type="ECO:0000256" key="5">
    <source>
        <dbReference type="SAM" id="MobiDB-lite"/>
    </source>
</evidence>
<evidence type="ECO:0000313" key="8">
    <source>
        <dbReference type="Proteomes" id="UP000070501"/>
    </source>
</evidence>
<feature type="transmembrane region" description="Helical" evidence="6">
    <location>
        <begin position="781"/>
        <end position="799"/>
    </location>
</feature>
<evidence type="ECO:0000256" key="4">
    <source>
        <dbReference type="ARBA" id="ARBA00023136"/>
    </source>
</evidence>
<reference evidence="8" key="1">
    <citation type="submission" date="2016-02" db="EMBL/GenBank/DDBJ databases">
        <title>Draft genome sequence of Microdochium bolleyi, a fungal endophyte of beachgrass.</title>
        <authorList>
            <consortium name="DOE Joint Genome Institute"/>
            <person name="David A.S."/>
            <person name="May G."/>
            <person name="Haridas S."/>
            <person name="Lim J."/>
            <person name="Wang M."/>
            <person name="Labutti K."/>
            <person name="Lipzen A."/>
            <person name="Barry K."/>
            <person name="Grigoriev I.V."/>
        </authorList>
    </citation>
    <scope>NUCLEOTIDE SEQUENCE [LARGE SCALE GENOMIC DNA]</scope>
    <source>
        <strain evidence="8">J235TASD1</strain>
    </source>
</reference>
<keyword evidence="2 6" id="KW-0812">Transmembrane</keyword>
<dbReference type="InterPro" id="IPR002523">
    <property type="entry name" value="MgTranspt_CorA/ZnTranspt_ZntB"/>
</dbReference>
<dbReference type="InterPro" id="IPR045863">
    <property type="entry name" value="CorA_TM1_TM2"/>
</dbReference>
<comment type="subcellular location">
    <subcellularLocation>
        <location evidence="1">Membrane</location>
        <topology evidence="1">Multi-pass membrane protein</topology>
    </subcellularLocation>
</comment>
<name>A0A136IIM2_9PEZI</name>
<gene>
    <name evidence="7" type="ORF">Micbo1qcDRAFT_72922</name>
</gene>
<dbReference type="STRING" id="196109.A0A136IIM2"/>
<feature type="region of interest" description="Disordered" evidence="5">
    <location>
        <begin position="1"/>
        <end position="69"/>
    </location>
</feature>
<dbReference type="EMBL" id="KQ964328">
    <property type="protein sequence ID" value="KXJ84801.1"/>
    <property type="molecule type" value="Genomic_DNA"/>
</dbReference>
<evidence type="ECO:0000256" key="1">
    <source>
        <dbReference type="ARBA" id="ARBA00004141"/>
    </source>
</evidence>
<evidence type="ECO:0000256" key="6">
    <source>
        <dbReference type="SAM" id="Phobius"/>
    </source>
</evidence>
<sequence length="1141" mass="129111">MGYIIEDDAWSSDDSDVDGYPSDLMSYSSDESDSVQSTRMNPYGKHKGNVSPTAPAPSRKSVADWPSIDRTPLSPNDIARLKMLSNTVSLDTNGTNATLARSESDHEDVFCTHVANGREIHLTPTALGNLAAAPERAKDRMFRWTHFTRNSITLSNFKAELGECPALDNEHRTLAVKVLESVERGHAEKSGSVVVVKLGTTVRLEADAPELDQPPYVLFTCFPFLEANPEASGRLARTTESSRRMASNWTQGLMQSQYPYIMLENRDKEQLVRQHNVFGRRQVLQVSQFWALTFSDGLLVTCSRIPKETLQPGIQKALSLDSFGPDTLHIRVVDAFDRSFCFSIRRPSTLLDLEAALREILESDDSRVSGDCNIYAKIPEAQRLATIAKVLEPGQTARSLLIRFSPSRSARDKIVDGDPWTVCHPAQISITKVSVPPWNPPTTFLSQPNVPPFFQWPSSADPRRVKRTEEWWLNHAYEDFVTGRIPPLWKVKRPLLRPDNSEEANIRSERDARCLLNELGTANRSSDNGKNERLGELEGTDLTWRKDRLHKTLQTCVDQISSLLGAFSSDPTEDSPIPRCWGAVYSLISTVKSVSSEASGMPGDQEKTWLAVNRRSPYRRGVLTRSSVSGKDSAWESVWLRPPDETSDAGVYSYFADEHAMQPEMPRSLTALSLSVSLESCYKCSHLLQEYRSADRLYRHLRDKHFDARERMRPSFEQETWAFMTRSDRWATELKLHYLELLVFMVAHTTKKLLDRCLHLKHGVTDMSWNKDPKYLMRQEIYWAFLAVVLFIVSLERAAEYIANTLNNATPDFDPIRKLPPAFETVSRYAAIAMTALDDARLDLYRAVQMAAGDEQDSIQPSITFGSNVTLCGILSILATKQIAVDDWTTEGVVQIYQKAQTSLSLYANMRPNKRLLRSIRFGREELTAIQQLYSCQERAIKDFVLLCADNTYATPSKRRVNQYQFAEQMEKAVISHLAEESRRLDELAKTFARLDERTSWNIEIYESDHNKAIFLFGVVALIFLPLSFFTSYFGMNTVDIRDMDLDQGDFWKTALPISAAVVGTALVFAYYGEHIRNWLLQLLLSFERPVATEEGEMSTVKRDVFRGVDGIFQLPPPLPKQPALSDKEAQVLQALVEAIK</sequence>
<dbReference type="AlphaFoldDB" id="A0A136IIM2"/>
<evidence type="ECO:0000256" key="3">
    <source>
        <dbReference type="ARBA" id="ARBA00022989"/>
    </source>
</evidence>
<accession>A0A136IIM2</accession>
<keyword evidence="8" id="KW-1185">Reference proteome</keyword>
<keyword evidence="3 6" id="KW-1133">Transmembrane helix</keyword>
<dbReference type="Pfam" id="PF01544">
    <property type="entry name" value="CorA"/>
    <property type="match status" value="1"/>
</dbReference>
<feature type="transmembrane region" description="Helical" evidence="6">
    <location>
        <begin position="1013"/>
        <end position="1034"/>
    </location>
</feature>
<feature type="transmembrane region" description="Helical" evidence="6">
    <location>
        <begin position="1054"/>
        <end position="1072"/>
    </location>
</feature>
<dbReference type="GO" id="GO:0016020">
    <property type="term" value="C:membrane"/>
    <property type="evidence" value="ECO:0007669"/>
    <property type="project" value="UniProtKB-SubCell"/>
</dbReference>